<proteinExistence type="predicted"/>
<protein>
    <submittedName>
        <fullName evidence="1">RHS repeat-associated core domain-containing protein</fullName>
    </submittedName>
</protein>
<evidence type="ECO:0000313" key="1">
    <source>
        <dbReference type="EMBL" id="MBI1756661.1"/>
    </source>
</evidence>
<organism evidence="1 2">
    <name type="scientific">Fimbriimonas ginsengisoli</name>
    <dbReference type="NCBI Taxonomy" id="1005039"/>
    <lineage>
        <taxon>Bacteria</taxon>
        <taxon>Bacillati</taxon>
        <taxon>Armatimonadota</taxon>
        <taxon>Fimbriimonadia</taxon>
        <taxon>Fimbriimonadales</taxon>
        <taxon>Fimbriimonadaceae</taxon>
        <taxon>Fimbriimonas</taxon>
    </lineage>
</organism>
<dbReference type="PANTHER" id="PTHR32305">
    <property type="match status" value="1"/>
</dbReference>
<dbReference type="Gene3D" id="2.180.10.10">
    <property type="entry name" value="RHS repeat-associated core"/>
    <property type="match status" value="1"/>
</dbReference>
<dbReference type="InterPro" id="IPR022385">
    <property type="entry name" value="Rhs_assc_core"/>
</dbReference>
<evidence type="ECO:0000313" key="2">
    <source>
        <dbReference type="Proteomes" id="UP000727962"/>
    </source>
</evidence>
<accession>A0A931PWH8</accession>
<feature type="non-terminal residue" evidence="1">
    <location>
        <position position="1"/>
    </location>
</feature>
<gene>
    <name evidence="1" type="ORF">HYR64_06090</name>
</gene>
<reference evidence="1" key="1">
    <citation type="submission" date="2020-07" db="EMBL/GenBank/DDBJ databases">
        <title>Huge and variable diversity of episymbiotic CPR bacteria and DPANN archaea in groundwater ecosystems.</title>
        <authorList>
            <person name="He C.Y."/>
            <person name="Keren R."/>
            <person name="Whittaker M."/>
            <person name="Farag I.F."/>
            <person name="Doudna J."/>
            <person name="Cate J.H.D."/>
            <person name="Banfield J.F."/>
        </authorList>
    </citation>
    <scope>NUCLEOTIDE SEQUENCE</scope>
    <source>
        <strain evidence="1">NC_groundwater_17_Pr7_B-0.1um_64_12</strain>
    </source>
</reference>
<dbReference type="AlphaFoldDB" id="A0A931PWH8"/>
<name>A0A931PWH8_FIMGI</name>
<dbReference type="PANTHER" id="PTHR32305:SF17">
    <property type="entry name" value="TRNA NUCLEASE WAPA"/>
    <property type="match status" value="1"/>
</dbReference>
<dbReference type="EMBL" id="JACOSL010000038">
    <property type="protein sequence ID" value="MBI1756661.1"/>
    <property type="molecule type" value="Genomic_DNA"/>
</dbReference>
<dbReference type="Proteomes" id="UP000727962">
    <property type="component" value="Unassembled WGS sequence"/>
</dbReference>
<dbReference type="NCBIfam" id="TIGR03696">
    <property type="entry name" value="Rhs_assc_core"/>
    <property type="match status" value="1"/>
</dbReference>
<dbReference type="InterPro" id="IPR050708">
    <property type="entry name" value="T6SS_VgrG/RHS"/>
</dbReference>
<sequence length="289" mass="31997">KTDSAGTKTYKRDGAGVTDAVLGDGAASYTPGISERRSGASKFYHAERLGSNVMETDSSQSATATRSFDAFGLVLASSGSSSSPFGFVGQQGYQTDADSGLMLLGHRYYDPSTGRFLTRDKVRDGRNWFVYCDNRPTCRTDPDGLGPWIPSTLQLVFTFWARDMSGYRTLDDSVLAASRFMYPWSQGVLREFGGYIIQDGTYYTIYITAIGTRSHNDPGPPPSNWVGHWHSHPDFHIQVNPQLDIWTYPGPSPTDVDSARKYPEKRWFLMTSSGVFEYDGSGHTRPIGK</sequence>
<comment type="caution">
    <text evidence="1">The sequence shown here is derived from an EMBL/GenBank/DDBJ whole genome shotgun (WGS) entry which is preliminary data.</text>
</comment>